<protein>
    <submittedName>
        <fullName evidence="2">Uncharacterized protein</fullName>
    </submittedName>
</protein>
<evidence type="ECO:0000313" key="3">
    <source>
        <dbReference type="Proteomes" id="UP000053831"/>
    </source>
</evidence>
<dbReference type="EMBL" id="LGSR01000020">
    <property type="protein sequence ID" value="KOS19474.1"/>
    <property type="molecule type" value="Genomic_DNA"/>
</dbReference>
<comment type="caution">
    <text evidence="2">The sequence shown here is derived from an EMBL/GenBank/DDBJ whole genome shotgun (WGS) entry which is preliminary data.</text>
</comment>
<dbReference type="OrthoDB" id="1681166at2759"/>
<sequence length="229" mass="24172">MHHEAPPGAAAGTPPPPFEPLFTLLTNTTTNSTVHPRVHYLFSDDDTSVLAAPQGNPAHRTLIVDLAAPAAPQGAWSIAWASSLSPDFAVTGSHLSAQQQHDGDDGDGDGRGGGGAGALMLRVEGVEREPVDTTQQQQQQQQASDVAGSGPVATTREDTEGLADEFRRRMGVLRKVVHEGERRRALLDHQQQAQEMARAEDAADADGREESSTATATATPAIITEPAHQ</sequence>
<evidence type="ECO:0000313" key="2">
    <source>
        <dbReference type="EMBL" id="KOS19474.1"/>
    </source>
</evidence>
<reference evidence="2 3" key="1">
    <citation type="submission" date="2015-07" db="EMBL/GenBank/DDBJ databases">
        <title>The genome of the fungus Escovopsis weberi, a specialized disease agent of ant agriculture.</title>
        <authorList>
            <person name="de Man T.J."/>
            <person name="Stajich J.E."/>
            <person name="Kubicek C.P."/>
            <person name="Chenthamara K."/>
            <person name="Atanasova L."/>
            <person name="Druzhinina I.S."/>
            <person name="Birnbaum S."/>
            <person name="Barribeau S.M."/>
            <person name="Teiling C."/>
            <person name="Suen G."/>
            <person name="Currie C."/>
            <person name="Gerardo N.M."/>
        </authorList>
    </citation>
    <scope>NUCLEOTIDE SEQUENCE [LARGE SCALE GENOMIC DNA]</scope>
</reference>
<proteinExistence type="predicted"/>
<dbReference type="Proteomes" id="UP000053831">
    <property type="component" value="Unassembled WGS sequence"/>
</dbReference>
<accession>A0A0M8N2W4</accession>
<dbReference type="AlphaFoldDB" id="A0A0M8N2W4"/>
<dbReference type="STRING" id="150374.A0A0M8N2W4"/>
<keyword evidence="3" id="KW-1185">Reference proteome</keyword>
<organism evidence="2 3">
    <name type="scientific">Escovopsis weberi</name>
    <dbReference type="NCBI Taxonomy" id="150374"/>
    <lineage>
        <taxon>Eukaryota</taxon>
        <taxon>Fungi</taxon>
        <taxon>Dikarya</taxon>
        <taxon>Ascomycota</taxon>
        <taxon>Pezizomycotina</taxon>
        <taxon>Sordariomycetes</taxon>
        <taxon>Hypocreomycetidae</taxon>
        <taxon>Hypocreales</taxon>
        <taxon>Hypocreaceae</taxon>
        <taxon>Escovopsis</taxon>
    </lineage>
</organism>
<gene>
    <name evidence="2" type="ORF">ESCO_000231</name>
</gene>
<evidence type="ECO:0000256" key="1">
    <source>
        <dbReference type="SAM" id="MobiDB-lite"/>
    </source>
</evidence>
<feature type="compositionally biased region" description="Basic and acidic residues" evidence="1">
    <location>
        <begin position="197"/>
        <end position="211"/>
    </location>
</feature>
<name>A0A0M8N2W4_ESCWE</name>
<feature type="region of interest" description="Disordered" evidence="1">
    <location>
        <begin position="94"/>
        <end position="163"/>
    </location>
</feature>
<feature type="compositionally biased region" description="Low complexity" evidence="1">
    <location>
        <begin position="212"/>
        <end position="229"/>
    </location>
</feature>
<feature type="region of interest" description="Disordered" evidence="1">
    <location>
        <begin position="183"/>
        <end position="229"/>
    </location>
</feature>